<organism evidence="1 2">
    <name type="scientific">Junco hyemalis</name>
    <name type="common">Dark-eyed junco</name>
    <dbReference type="NCBI Taxonomy" id="40217"/>
    <lineage>
        <taxon>Eukaryota</taxon>
        <taxon>Metazoa</taxon>
        <taxon>Chordata</taxon>
        <taxon>Craniata</taxon>
        <taxon>Vertebrata</taxon>
        <taxon>Euteleostomi</taxon>
        <taxon>Archelosauria</taxon>
        <taxon>Archosauria</taxon>
        <taxon>Dinosauria</taxon>
        <taxon>Saurischia</taxon>
        <taxon>Theropoda</taxon>
        <taxon>Coelurosauria</taxon>
        <taxon>Aves</taxon>
        <taxon>Neognathae</taxon>
        <taxon>Neoaves</taxon>
        <taxon>Telluraves</taxon>
        <taxon>Australaves</taxon>
        <taxon>Passeriformes</taxon>
        <taxon>Passerellidae</taxon>
        <taxon>Junco</taxon>
    </lineage>
</organism>
<reference evidence="1" key="1">
    <citation type="submission" date="2025-08" db="UniProtKB">
        <authorList>
            <consortium name="Ensembl"/>
        </authorList>
    </citation>
    <scope>IDENTIFICATION</scope>
</reference>
<dbReference type="Ensembl" id="ENSJHYT00000007502.1">
    <property type="protein sequence ID" value="ENSJHYP00000006139.1"/>
    <property type="gene ID" value="ENSJHYG00000004963.1"/>
</dbReference>
<reference evidence="1" key="2">
    <citation type="submission" date="2025-09" db="UniProtKB">
        <authorList>
            <consortium name="Ensembl"/>
        </authorList>
    </citation>
    <scope>IDENTIFICATION</scope>
</reference>
<dbReference type="AlphaFoldDB" id="A0A8C5IQ45"/>
<keyword evidence="2" id="KW-1185">Reference proteome</keyword>
<accession>A0A8C5IQ45</accession>
<sequence length="107" mass="12646">EGKLIDHRIILFYFTCLLVKPFNSLTLSSKKTSCLVWRYKHQRIFPFPQQCCTPGWKIRISDIPDLTCQKFCLAEGKYLSALKPDFFRCRKLKYVFCGKDHRAMLCC</sequence>
<dbReference type="Proteomes" id="UP000694408">
    <property type="component" value="Unplaced"/>
</dbReference>
<protein>
    <submittedName>
        <fullName evidence="1">Uncharacterized protein</fullName>
    </submittedName>
</protein>
<evidence type="ECO:0000313" key="2">
    <source>
        <dbReference type="Proteomes" id="UP000694408"/>
    </source>
</evidence>
<proteinExistence type="predicted"/>
<name>A0A8C5IQ45_JUNHY</name>
<evidence type="ECO:0000313" key="1">
    <source>
        <dbReference type="Ensembl" id="ENSJHYP00000006139.1"/>
    </source>
</evidence>